<feature type="compositionally biased region" description="Low complexity" evidence="3">
    <location>
        <begin position="100"/>
        <end position="113"/>
    </location>
</feature>
<name>A0A5C3QSM2_9AGAR</name>
<evidence type="ECO:0000313" key="4">
    <source>
        <dbReference type="EMBL" id="TFL04882.1"/>
    </source>
</evidence>
<gene>
    <name evidence="4" type="ORF">BDV98DRAFT_562979</name>
</gene>
<feature type="compositionally biased region" description="Basic and acidic residues" evidence="3">
    <location>
        <begin position="80"/>
        <end position="89"/>
    </location>
</feature>
<dbReference type="OrthoDB" id="4977at2759"/>
<accession>A0A5C3QSM2</accession>
<dbReference type="GO" id="GO:0005737">
    <property type="term" value="C:cytoplasm"/>
    <property type="evidence" value="ECO:0007669"/>
    <property type="project" value="UniProtKB-SubCell"/>
</dbReference>
<comment type="subcellular location">
    <subcellularLocation>
        <location evidence="1">Cytoplasm</location>
    </subcellularLocation>
</comment>
<dbReference type="GO" id="GO:0007017">
    <property type="term" value="P:microtubule-based process"/>
    <property type="evidence" value="ECO:0007669"/>
    <property type="project" value="InterPro"/>
</dbReference>
<dbReference type="Pfam" id="PF04912">
    <property type="entry name" value="Dynamitin"/>
    <property type="match status" value="1"/>
</dbReference>
<dbReference type="Proteomes" id="UP000305067">
    <property type="component" value="Unassembled WGS sequence"/>
</dbReference>
<sequence length="404" mass="44082">MSGHKYANLPDIDTSPDVYETEDVVDSTHGSKPDSFEDDVNLASRSGIRSGRNNPEKQISVEELDPASLIPTDQATRIFKRAEKARDTTRGVYAHPPSPSSSDASDSPSRPVPLSHRLRNLQAEMSALELELADPSNAQLHQETLDGEVDPGEMLRGLANVRLRLGKLQERKEGRTRLMRVLLEDENAPQSSEILPEGDISYPPAGGKAAQLDIVDVDRRIGQLESLLGSSSVSLDEASPLPPALLPLLTRLNSQLNLLTQPRHIDSVSRRLKLLLSDLDRVSSTLPHRKHSSQTQPQGAHGSTLEQVLPLLSRLGPTLPQIPHILARLRTLASLHASAADFQVTMDGLEDEQRKVHRVLADLETAVGAVESSLEENRSVSTQNVNGLEAQITSLLGRMEALGR</sequence>
<protein>
    <submittedName>
        <fullName evidence="4">Dynamitin-domain-containing protein</fullName>
    </submittedName>
</protein>
<organism evidence="4 5">
    <name type="scientific">Pterulicium gracile</name>
    <dbReference type="NCBI Taxonomy" id="1884261"/>
    <lineage>
        <taxon>Eukaryota</taxon>
        <taxon>Fungi</taxon>
        <taxon>Dikarya</taxon>
        <taxon>Basidiomycota</taxon>
        <taxon>Agaricomycotina</taxon>
        <taxon>Agaricomycetes</taxon>
        <taxon>Agaricomycetidae</taxon>
        <taxon>Agaricales</taxon>
        <taxon>Pleurotineae</taxon>
        <taxon>Pterulaceae</taxon>
        <taxon>Pterulicium</taxon>
    </lineage>
</organism>
<evidence type="ECO:0000256" key="2">
    <source>
        <dbReference type="ARBA" id="ARBA00022490"/>
    </source>
</evidence>
<proteinExistence type="predicted"/>
<evidence type="ECO:0000313" key="5">
    <source>
        <dbReference type="Proteomes" id="UP000305067"/>
    </source>
</evidence>
<dbReference type="PANTHER" id="PTHR15346">
    <property type="entry name" value="DYNACTIN SUBUNIT"/>
    <property type="match status" value="1"/>
</dbReference>
<dbReference type="InterPro" id="IPR028133">
    <property type="entry name" value="Dynamitin"/>
</dbReference>
<evidence type="ECO:0000256" key="3">
    <source>
        <dbReference type="SAM" id="MobiDB-lite"/>
    </source>
</evidence>
<dbReference type="AlphaFoldDB" id="A0A5C3QSM2"/>
<dbReference type="STRING" id="1884261.A0A5C3QSM2"/>
<dbReference type="EMBL" id="ML178818">
    <property type="protein sequence ID" value="TFL04882.1"/>
    <property type="molecule type" value="Genomic_DNA"/>
</dbReference>
<keyword evidence="5" id="KW-1185">Reference proteome</keyword>
<evidence type="ECO:0000256" key="1">
    <source>
        <dbReference type="ARBA" id="ARBA00004496"/>
    </source>
</evidence>
<reference evidence="4 5" key="1">
    <citation type="journal article" date="2019" name="Nat. Ecol. Evol.">
        <title>Megaphylogeny resolves global patterns of mushroom evolution.</title>
        <authorList>
            <person name="Varga T."/>
            <person name="Krizsan K."/>
            <person name="Foldi C."/>
            <person name="Dima B."/>
            <person name="Sanchez-Garcia M."/>
            <person name="Sanchez-Ramirez S."/>
            <person name="Szollosi G.J."/>
            <person name="Szarkandi J.G."/>
            <person name="Papp V."/>
            <person name="Albert L."/>
            <person name="Andreopoulos W."/>
            <person name="Angelini C."/>
            <person name="Antonin V."/>
            <person name="Barry K.W."/>
            <person name="Bougher N.L."/>
            <person name="Buchanan P."/>
            <person name="Buyck B."/>
            <person name="Bense V."/>
            <person name="Catcheside P."/>
            <person name="Chovatia M."/>
            <person name="Cooper J."/>
            <person name="Damon W."/>
            <person name="Desjardin D."/>
            <person name="Finy P."/>
            <person name="Geml J."/>
            <person name="Haridas S."/>
            <person name="Hughes K."/>
            <person name="Justo A."/>
            <person name="Karasinski D."/>
            <person name="Kautmanova I."/>
            <person name="Kiss B."/>
            <person name="Kocsube S."/>
            <person name="Kotiranta H."/>
            <person name="LaButti K.M."/>
            <person name="Lechner B.E."/>
            <person name="Liimatainen K."/>
            <person name="Lipzen A."/>
            <person name="Lukacs Z."/>
            <person name="Mihaltcheva S."/>
            <person name="Morgado L.N."/>
            <person name="Niskanen T."/>
            <person name="Noordeloos M.E."/>
            <person name="Ohm R.A."/>
            <person name="Ortiz-Santana B."/>
            <person name="Ovrebo C."/>
            <person name="Racz N."/>
            <person name="Riley R."/>
            <person name="Savchenko A."/>
            <person name="Shiryaev A."/>
            <person name="Soop K."/>
            <person name="Spirin V."/>
            <person name="Szebenyi C."/>
            <person name="Tomsovsky M."/>
            <person name="Tulloss R.E."/>
            <person name="Uehling J."/>
            <person name="Grigoriev I.V."/>
            <person name="Vagvolgyi C."/>
            <person name="Papp T."/>
            <person name="Martin F.M."/>
            <person name="Miettinen O."/>
            <person name="Hibbett D.S."/>
            <person name="Nagy L.G."/>
        </authorList>
    </citation>
    <scope>NUCLEOTIDE SEQUENCE [LARGE SCALE GENOMIC DNA]</scope>
    <source>
        <strain evidence="4 5">CBS 309.79</strain>
    </source>
</reference>
<feature type="region of interest" description="Disordered" evidence="3">
    <location>
        <begin position="1"/>
        <end position="114"/>
    </location>
</feature>
<dbReference type="GO" id="GO:0005869">
    <property type="term" value="C:dynactin complex"/>
    <property type="evidence" value="ECO:0007669"/>
    <property type="project" value="InterPro"/>
</dbReference>
<keyword evidence="2" id="KW-0963">Cytoplasm</keyword>